<dbReference type="InterPro" id="IPR007855">
    <property type="entry name" value="RDRP"/>
</dbReference>
<reference evidence="4 5" key="1">
    <citation type="journal article" date="2012" name="Science">
        <title>The Paleozoic origin of enzymatic lignin decomposition reconstructed from 31 fungal genomes.</title>
        <authorList>
            <person name="Floudas D."/>
            <person name="Binder M."/>
            <person name="Riley R."/>
            <person name="Barry K."/>
            <person name="Blanchette R.A."/>
            <person name="Henrissat B."/>
            <person name="Martinez A.T."/>
            <person name="Otillar R."/>
            <person name="Spatafora J.W."/>
            <person name="Yadav J.S."/>
            <person name="Aerts A."/>
            <person name="Benoit I."/>
            <person name="Boyd A."/>
            <person name="Carlson A."/>
            <person name="Copeland A."/>
            <person name="Coutinho P.M."/>
            <person name="de Vries R.P."/>
            <person name="Ferreira P."/>
            <person name="Findley K."/>
            <person name="Foster B."/>
            <person name="Gaskell J."/>
            <person name="Glotzer D."/>
            <person name="Gorecki P."/>
            <person name="Heitman J."/>
            <person name="Hesse C."/>
            <person name="Hori C."/>
            <person name="Igarashi K."/>
            <person name="Jurgens J.A."/>
            <person name="Kallen N."/>
            <person name="Kersten P."/>
            <person name="Kohler A."/>
            <person name="Kuees U."/>
            <person name="Kumar T.K.A."/>
            <person name="Kuo A."/>
            <person name="LaButti K."/>
            <person name="Larrondo L.F."/>
            <person name="Lindquist E."/>
            <person name="Ling A."/>
            <person name="Lombard V."/>
            <person name="Lucas S."/>
            <person name="Lundell T."/>
            <person name="Martin R."/>
            <person name="McLaughlin D.J."/>
            <person name="Morgenstern I."/>
            <person name="Morin E."/>
            <person name="Murat C."/>
            <person name="Nagy L.G."/>
            <person name="Nolan M."/>
            <person name="Ohm R.A."/>
            <person name="Patyshakuliyeva A."/>
            <person name="Rokas A."/>
            <person name="Ruiz-Duenas F.J."/>
            <person name="Sabat G."/>
            <person name="Salamov A."/>
            <person name="Samejima M."/>
            <person name="Schmutz J."/>
            <person name="Slot J.C."/>
            <person name="St John F."/>
            <person name="Stenlid J."/>
            <person name="Sun H."/>
            <person name="Sun S."/>
            <person name="Syed K."/>
            <person name="Tsang A."/>
            <person name="Wiebenga A."/>
            <person name="Young D."/>
            <person name="Pisabarro A."/>
            <person name="Eastwood D.C."/>
            <person name="Martin F."/>
            <person name="Cullen D."/>
            <person name="Grigoriev I.V."/>
            <person name="Hibbett D.S."/>
        </authorList>
    </citation>
    <scope>NUCLEOTIDE SEQUENCE [LARGE SCALE GENOMIC DNA]</scope>
    <source>
        <strain evidence="4 5">DJM-731 SS1</strain>
    </source>
</reference>
<protein>
    <recommendedName>
        <fullName evidence="1">RNA-dependent RNA polymerase</fullName>
        <ecNumber evidence="1">2.7.7.48</ecNumber>
    </recommendedName>
</protein>
<accession>M5G1P5</accession>
<dbReference type="AlphaFoldDB" id="M5G1P5"/>
<keyword evidence="1" id="KW-0696">RNA-directed RNA polymerase</keyword>
<keyword evidence="5" id="KW-1185">Reference proteome</keyword>
<dbReference type="OrthoDB" id="10055769at2759"/>
<dbReference type="PANTHER" id="PTHR23079">
    <property type="entry name" value="RNA-DEPENDENT RNA POLYMERASE"/>
    <property type="match status" value="1"/>
</dbReference>
<dbReference type="GO" id="GO:0003723">
    <property type="term" value="F:RNA binding"/>
    <property type="evidence" value="ECO:0007669"/>
    <property type="project" value="UniProtKB-KW"/>
</dbReference>
<dbReference type="GeneID" id="63682570"/>
<comment type="similarity">
    <text evidence="1">Belongs to the RdRP family.</text>
</comment>
<dbReference type="InterPro" id="IPR057596">
    <property type="entry name" value="RDRP_core"/>
</dbReference>
<dbReference type="STRING" id="1858805.M5G1P5"/>
<feature type="domain" description="RDRP core" evidence="3">
    <location>
        <begin position="388"/>
        <end position="996"/>
    </location>
</feature>
<dbReference type="Pfam" id="PF05183">
    <property type="entry name" value="RdRP"/>
    <property type="match status" value="1"/>
</dbReference>
<dbReference type="GO" id="GO:0031380">
    <property type="term" value="C:nuclear RNA-directed RNA polymerase complex"/>
    <property type="evidence" value="ECO:0007669"/>
    <property type="project" value="TreeGrafter"/>
</dbReference>
<keyword evidence="1" id="KW-0694">RNA-binding</keyword>
<organism evidence="4 5">
    <name type="scientific">Dacryopinax primogenitus (strain DJM 731)</name>
    <name type="common">Brown rot fungus</name>
    <dbReference type="NCBI Taxonomy" id="1858805"/>
    <lineage>
        <taxon>Eukaryota</taxon>
        <taxon>Fungi</taxon>
        <taxon>Dikarya</taxon>
        <taxon>Basidiomycota</taxon>
        <taxon>Agaricomycotina</taxon>
        <taxon>Dacrymycetes</taxon>
        <taxon>Dacrymycetales</taxon>
        <taxon>Dacrymycetaceae</taxon>
        <taxon>Dacryopinax</taxon>
    </lineage>
</organism>
<dbReference type="EC" id="2.7.7.48" evidence="1"/>
<comment type="catalytic activity">
    <reaction evidence="1">
        <text>RNA(n) + a ribonucleoside 5'-triphosphate = RNA(n+1) + diphosphate</text>
        <dbReference type="Rhea" id="RHEA:21248"/>
        <dbReference type="Rhea" id="RHEA-COMP:14527"/>
        <dbReference type="Rhea" id="RHEA-COMP:17342"/>
        <dbReference type="ChEBI" id="CHEBI:33019"/>
        <dbReference type="ChEBI" id="CHEBI:61557"/>
        <dbReference type="ChEBI" id="CHEBI:140395"/>
        <dbReference type="EC" id="2.7.7.48"/>
    </reaction>
</comment>
<evidence type="ECO:0000256" key="2">
    <source>
        <dbReference type="SAM" id="MobiDB-lite"/>
    </source>
</evidence>
<evidence type="ECO:0000256" key="1">
    <source>
        <dbReference type="RuleBase" id="RU363098"/>
    </source>
</evidence>
<feature type="compositionally biased region" description="Polar residues" evidence="2">
    <location>
        <begin position="203"/>
        <end position="216"/>
    </location>
</feature>
<dbReference type="GO" id="GO:0003968">
    <property type="term" value="F:RNA-directed RNA polymerase activity"/>
    <property type="evidence" value="ECO:0007669"/>
    <property type="project" value="UniProtKB-KW"/>
</dbReference>
<keyword evidence="1" id="KW-0808">Transferase</keyword>
<name>M5G1P5_DACPD</name>
<feature type="region of interest" description="Disordered" evidence="2">
    <location>
        <begin position="146"/>
        <end position="216"/>
    </location>
</feature>
<sequence>MTWNLQPTCNKTVTTTSTKSFAPRRPIHQLLGIAVVPNPTHSTLASPNPSAILPSPVHELNPLAEQLGNVYGSRDAYGRATTVNSQTTAAETARGGLMCLLQPRELLPQQSFAPTAALSVMENHPAPLLGMRSHAPAAVRDILSPTSGASFDTAPENTVVHASSPPRDVTRIDSSLLGKRLIDHDTGVEPPSKRPRLVDEADPTSSPVSSAGTTVVGSPIANQGTLSSVAESAFLPVSMLHKSTVLPSVDPLTPVPASALLALQLAGLPFYVAYEMFRVANTGIAVEEMVSNPRKLEALRKACEEIGPDKKNDTLGKISNIILSFLPGDKRHTFLMKTKVWQALIDEASLRDKGDGRELGNAKNFKDNRYGGKKRPRLTVELKAPSVAVSNSNRLTRLYSSEAFLCLKIDDPALRGVEPSYLLDYLHEGIQLGNDLYHAWFIKEGTALFINTSIRKNLPDTRNLDCDEFFIWFMEQHNPPNLNQKQTSGKWAKRMQLLWSSSVPGPRLEAENIKMVDDIIAPSFRHLPKAPAERDMTDGAGLMTYAVARDIQARLGLRHPPCAVQYRTGGLKGMWVLRALTSDDDGHRFVWYRPSQLKIRHSESQLEKNALRTIEVLSPSKLSAPARLTTQLVVLLAENGVPNKLLVDLMVKALKSSLLPFFDKKSKPVHMAFALEEFCNLMVQRLSRAGSLLRGGSVRELAQEEEEEEEEDFEDHPGSYEELAYLCFLSGFTLGGSVYLRRKVRDILKKLIQATTADIRFRIERCVDGKIVPDPTGKLKPGEIFVQFRREYDVTDTESMKILTGDVLLLYQEKKFYAEGIVIKMKAVDIDELHYMYDVIVMSTEGERSPASMLGGGDYDGDRATVIWEPQIVEPFKTADPKFADQPENFDRFLDRDTTTVASLLQKMHGWNASAIRSEIQKYLLCDLHSDFQMQGYSHRHDVVLYLLGASHPKAVEFAHKYMVSLDSAKTGVKVKADVYAEDREYDREHPWKPREEKSGQKFALGPRPKELGTFVLDDFKQEARRLEERLLVKYESLYSPKGPNGVEVLRDYPPDKDLCAPWRELEMREGQGVDGVRRAIVTHVKEAFLKYKAMNQEYAKAMDSGKHLTRTRTERIQELRDFYRHGPAENIWRPVMTQEECDIYKASYCYLWEMEQNSNERGEFPFEVAHYTLCSIKARASNSGAVAITSGACKIFYELTGVC</sequence>
<dbReference type="EMBL" id="JH795868">
    <property type="protein sequence ID" value="EJT99791.1"/>
    <property type="molecule type" value="Genomic_DNA"/>
</dbReference>
<dbReference type="GO" id="GO:0030422">
    <property type="term" value="P:siRNA processing"/>
    <property type="evidence" value="ECO:0007669"/>
    <property type="project" value="TreeGrafter"/>
</dbReference>
<dbReference type="PANTHER" id="PTHR23079:SF14">
    <property type="entry name" value="RNA-DEPENDENT RNA POLYMERASE"/>
    <property type="match status" value="1"/>
</dbReference>
<evidence type="ECO:0000313" key="4">
    <source>
        <dbReference type="EMBL" id="EJT99791.1"/>
    </source>
</evidence>
<gene>
    <name evidence="4" type="ORF">DACRYDRAFT_100977</name>
</gene>
<evidence type="ECO:0000313" key="5">
    <source>
        <dbReference type="Proteomes" id="UP000030653"/>
    </source>
</evidence>
<dbReference type="RefSeq" id="XP_040626689.1">
    <property type="nucleotide sequence ID" value="XM_040767508.1"/>
</dbReference>
<proteinExistence type="inferred from homology"/>
<dbReference type="HOGENOM" id="CLU_270404_0_0_1"/>
<dbReference type="Proteomes" id="UP000030653">
    <property type="component" value="Unassembled WGS sequence"/>
</dbReference>
<evidence type="ECO:0000259" key="3">
    <source>
        <dbReference type="Pfam" id="PF05183"/>
    </source>
</evidence>
<keyword evidence="1" id="KW-0548">Nucleotidyltransferase</keyword>